<dbReference type="RefSeq" id="WP_269282701.1">
    <property type="nucleotide sequence ID" value="NZ_JAPVOI010000004.1"/>
</dbReference>
<sequence length="171" mass="16955">MSDLPFSFIVASDIGAGTPNAIQATTSIPVSASALIWMNIFETNGPGPVTVQFNGAGPNYTIKTNSGNDPAEGGLPGGMIVLGIVSGSIFRLVSDQASAAVLAACEAAKSAAEAAAAAARVTLKSLGADDTGAVDASAILTSAVGTYPHLVVSKGNVSDQCECDGSAYLHP</sequence>
<evidence type="ECO:0000313" key="2">
    <source>
        <dbReference type="Proteomes" id="UP001079430"/>
    </source>
</evidence>
<keyword evidence="2" id="KW-1185">Reference proteome</keyword>
<dbReference type="EMBL" id="JAPVOI010000004">
    <property type="protein sequence ID" value="MCZ4092374.1"/>
    <property type="molecule type" value="Genomic_DNA"/>
</dbReference>
<name>A0ABT4KK86_9HYPH</name>
<comment type="caution">
    <text evidence="1">The sequence shown here is derived from an EMBL/GenBank/DDBJ whole genome shotgun (WGS) entry which is preliminary data.</text>
</comment>
<organism evidence="1 2">
    <name type="scientific">Sinorhizobium psoraleae</name>
    <dbReference type="NCBI Taxonomy" id="520838"/>
    <lineage>
        <taxon>Bacteria</taxon>
        <taxon>Pseudomonadati</taxon>
        <taxon>Pseudomonadota</taxon>
        <taxon>Alphaproteobacteria</taxon>
        <taxon>Hyphomicrobiales</taxon>
        <taxon>Rhizobiaceae</taxon>
        <taxon>Sinorhizobium/Ensifer group</taxon>
        <taxon>Sinorhizobium</taxon>
    </lineage>
</organism>
<evidence type="ECO:0000313" key="1">
    <source>
        <dbReference type="EMBL" id="MCZ4092374.1"/>
    </source>
</evidence>
<reference evidence="1" key="1">
    <citation type="submission" date="2022-10" db="EMBL/GenBank/DDBJ databases">
        <title>Whole genome sequencing of three plant growth promoting bacteria isolated from Vachellia tortilis subsp. raddiana in Morocco.</title>
        <authorList>
            <person name="Hnini M."/>
            <person name="Zouagui R."/>
            <person name="Zouagui H."/>
            <person name="Chemao Elfihri M.-W."/>
            <person name="Ibrahimi A."/>
            <person name="Sbabou L."/>
            <person name="Aurag J."/>
        </authorList>
    </citation>
    <scope>NUCLEOTIDE SEQUENCE</scope>
    <source>
        <strain evidence="1">LMR678</strain>
    </source>
</reference>
<accession>A0ABT4KK86</accession>
<proteinExistence type="predicted"/>
<dbReference type="Proteomes" id="UP001079430">
    <property type="component" value="Unassembled WGS sequence"/>
</dbReference>
<gene>
    <name evidence="1" type="ORF">O3W52_20575</name>
</gene>
<protein>
    <submittedName>
        <fullName evidence="1">Uncharacterized protein</fullName>
    </submittedName>
</protein>